<dbReference type="PANTHER" id="PTHR13713:SF60">
    <property type="entry name" value="LACTOSYLCERAMIDE ALPHA-2,3-SIALYLTRANSFERASE"/>
    <property type="match status" value="1"/>
</dbReference>
<dbReference type="PANTHER" id="PTHR13713">
    <property type="entry name" value="SIALYLTRANSFERASE"/>
    <property type="match status" value="1"/>
</dbReference>
<evidence type="ECO:0000256" key="1">
    <source>
        <dbReference type="ARBA" id="ARBA00023098"/>
    </source>
</evidence>
<keyword evidence="3" id="KW-0812">Transmembrane</keyword>
<keyword evidence="3" id="KW-0472">Membrane</keyword>
<name>A0A7L2RUG7_9PASS</name>
<keyword evidence="4" id="KW-0328">Glycosyltransferase</keyword>
<reference evidence="4 5" key="1">
    <citation type="submission" date="2019-09" db="EMBL/GenBank/DDBJ databases">
        <title>Bird 10,000 Genomes (B10K) Project - Family phase.</title>
        <authorList>
            <person name="Zhang G."/>
        </authorList>
    </citation>
    <scope>NUCLEOTIDE SEQUENCE [LARGE SCALE GENOMIC DNA]</scope>
    <source>
        <strain evidence="4">B10K-DU-002-79</strain>
    </source>
</reference>
<feature type="non-terminal residue" evidence="4">
    <location>
        <position position="117"/>
    </location>
</feature>
<evidence type="ECO:0000256" key="3">
    <source>
        <dbReference type="SAM" id="Phobius"/>
    </source>
</evidence>
<keyword evidence="1" id="KW-0443">Lipid metabolism</keyword>
<dbReference type="Proteomes" id="UP000560066">
    <property type="component" value="Unassembled WGS sequence"/>
</dbReference>
<evidence type="ECO:0000256" key="2">
    <source>
        <dbReference type="ARBA" id="ARBA00023157"/>
    </source>
</evidence>
<sequence>MRRPSWFLKGTCKILPLFVVGGCFLYILKLHFGFEECDRAKTPYVDLDRVRRAQQYASAVLQEQCRPSYAKKEMSRLFAEKYSVDISPFVRKNMNEDEALFKYKPPFGFHKFFDKLK</sequence>
<evidence type="ECO:0000313" key="5">
    <source>
        <dbReference type="Proteomes" id="UP000560066"/>
    </source>
</evidence>
<comment type="caution">
    <text evidence="4">The sequence shown here is derived from an EMBL/GenBank/DDBJ whole genome shotgun (WGS) entry which is preliminary data.</text>
</comment>
<organism evidence="4 5">
    <name type="scientific">Neodrepanis coruscans</name>
    <name type="common">wattled asity</name>
    <dbReference type="NCBI Taxonomy" id="254563"/>
    <lineage>
        <taxon>Eukaryota</taxon>
        <taxon>Metazoa</taxon>
        <taxon>Chordata</taxon>
        <taxon>Craniata</taxon>
        <taxon>Vertebrata</taxon>
        <taxon>Euteleostomi</taxon>
        <taxon>Archelosauria</taxon>
        <taxon>Archosauria</taxon>
        <taxon>Dinosauria</taxon>
        <taxon>Saurischia</taxon>
        <taxon>Theropoda</taxon>
        <taxon>Coelurosauria</taxon>
        <taxon>Aves</taxon>
        <taxon>Neognathae</taxon>
        <taxon>Neoaves</taxon>
        <taxon>Telluraves</taxon>
        <taxon>Australaves</taxon>
        <taxon>Passeriformes</taxon>
        <taxon>Philepittidae</taxon>
        <taxon>Neodrepanis</taxon>
    </lineage>
</organism>
<keyword evidence="3" id="KW-1133">Transmembrane helix</keyword>
<gene>
    <name evidence="4" type="primary">St3gal5</name>
    <name evidence="4" type="ORF">NEOCOR_R04161</name>
</gene>
<dbReference type="GO" id="GO:0006629">
    <property type="term" value="P:lipid metabolic process"/>
    <property type="evidence" value="ECO:0007669"/>
    <property type="project" value="UniProtKB-KW"/>
</dbReference>
<feature type="transmembrane region" description="Helical" evidence="3">
    <location>
        <begin position="12"/>
        <end position="32"/>
    </location>
</feature>
<keyword evidence="4" id="KW-0808">Transferase</keyword>
<keyword evidence="2" id="KW-1015">Disulfide bond</keyword>
<proteinExistence type="predicted"/>
<dbReference type="GO" id="GO:0047291">
    <property type="term" value="F:lactosylceramide alpha-2,3-sialyltransferase activity"/>
    <property type="evidence" value="ECO:0007669"/>
    <property type="project" value="TreeGrafter"/>
</dbReference>
<accession>A0A7L2RUG7</accession>
<dbReference type="OrthoDB" id="10264956at2759"/>
<evidence type="ECO:0000313" key="4">
    <source>
        <dbReference type="EMBL" id="NXS12107.1"/>
    </source>
</evidence>
<dbReference type="AlphaFoldDB" id="A0A7L2RUG7"/>
<dbReference type="InterPro" id="IPR051142">
    <property type="entry name" value="Glycosyltransferase_29"/>
</dbReference>
<keyword evidence="5" id="KW-1185">Reference proteome</keyword>
<dbReference type="EMBL" id="VYZS01104980">
    <property type="protein sequence ID" value="NXS12107.1"/>
    <property type="molecule type" value="Genomic_DNA"/>
</dbReference>
<feature type="non-terminal residue" evidence="4">
    <location>
        <position position="1"/>
    </location>
</feature>
<protein>
    <submittedName>
        <fullName evidence="4">SIAT9 sialyltransferase</fullName>
    </submittedName>
</protein>